<dbReference type="PANTHER" id="PTHR23155">
    <property type="entry name" value="DISEASE RESISTANCE PROTEIN RP"/>
    <property type="match status" value="1"/>
</dbReference>
<dbReference type="InterPro" id="IPR058922">
    <property type="entry name" value="WHD_DRP"/>
</dbReference>
<evidence type="ECO:0000256" key="2">
    <source>
        <dbReference type="ARBA" id="ARBA00022821"/>
    </source>
</evidence>
<dbReference type="Gramene" id="TraesMAC7D03G04275320.1">
    <property type="protein sequence ID" value="TraesMAC7D03G04275320.1.CDS1"/>
    <property type="gene ID" value="TraesMAC7D03G04275320"/>
</dbReference>
<dbReference type="InterPro" id="IPR027417">
    <property type="entry name" value="P-loop_NTPase"/>
</dbReference>
<feature type="domain" description="NB-ARC" evidence="3">
    <location>
        <begin position="102"/>
        <end position="271"/>
    </location>
</feature>
<accession>A0A3B6TC50</accession>
<dbReference type="SMR" id="A0A3B6TC50"/>
<evidence type="ECO:0000259" key="5">
    <source>
        <dbReference type="Pfam" id="PF23598"/>
    </source>
</evidence>
<dbReference type="Gramene" id="TraesWEE_scaffold_000658_01G001100.1">
    <property type="protein sequence ID" value="TraesWEE_scaffold_000658_01G001100.1"/>
    <property type="gene ID" value="TraesWEE_scaffold_000658_01G001100"/>
</dbReference>
<dbReference type="Gramene" id="TraesNOR7D03G04331750.1">
    <property type="protein sequence ID" value="TraesNOR7D03G04331750.1.CDS1"/>
    <property type="gene ID" value="TraesNOR7D03G04331750"/>
</dbReference>
<dbReference type="GO" id="GO:0002758">
    <property type="term" value="P:innate immune response-activating signaling pathway"/>
    <property type="evidence" value="ECO:0007669"/>
    <property type="project" value="UniProtKB-ARBA"/>
</dbReference>
<dbReference type="Gramene" id="TraesCAD_scaffold_004908_01G001000.1">
    <property type="protein sequence ID" value="TraesCAD_scaffold_004908_01G001000.1"/>
    <property type="gene ID" value="TraesCAD_scaffold_004908_01G001000"/>
</dbReference>
<dbReference type="EnsemblPlants" id="TraesCS7D02G040500.1">
    <property type="protein sequence ID" value="TraesCS7D02G040500.1.cds1"/>
    <property type="gene ID" value="TraesCS7D02G040500"/>
</dbReference>
<dbReference type="GO" id="GO:0043531">
    <property type="term" value="F:ADP binding"/>
    <property type="evidence" value="ECO:0007669"/>
    <property type="project" value="InterPro"/>
</dbReference>
<dbReference type="AlphaFoldDB" id="A0A3B6TC50"/>
<dbReference type="Gramene" id="TraesCS7D02G040500.1">
    <property type="protein sequence ID" value="TraesCS7D02G040500.1.cds1"/>
    <property type="gene ID" value="TraesCS7D02G040500"/>
</dbReference>
<dbReference type="Pfam" id="PF00931">
    <property type="entry name" value="NB-ARC"/>
    <property type="match status" value="1"/>
</dbReference>
<dbReference type="Gramene" id="TraesJAG7D03G04266400.1">
    <property type="protein sequence ID" value="TraesJAG7D03G04266400.1.CDS1"/>
    <property type="gene ID" value="TraesJAG7D03G04266400"/>
</dbReference>
<dbReference type="Gramene" id="TraesJUL7D03G04326580.1">
    <property type="protein sequence ID" value="TraesJUL7D03G04326580.1.CDS1"/>
    <property type="gene ID" value="TraesJUL7D03G04326580"/>
</dbReference>
<dbReference type="InterPro" id="IPR055414">
    <property type="entry name" value="LRR_R13L4/SHOC2-like"/>
</dbReference>
<dbReference type="InterPro" id="IPR036388">
    <property type="entry name" value="WH-like_DNA-bd_sf"/>
</dbReference>
<dbReference type="Gene3D" id="1.10.10.10">
    <property type="entry name" value="Winged helix-like DNA-binding domain superfamily/Winged helix DNA-binding domain"/>
    <property type="match status" value="1"/>
</dbReference>
<dbReference type="Pfam" id="PF23598">
    <property type="entry name" value="LRR_14"/>
    <property type="match status" value="1"/>
</dbReference>
<dbReference type="Gramene" id="TraesLDM7D03G04288550.1">
    <property type="protein sequence ID" value="TraesLDM7D03G04288550.1.CDS1"/>
    <property type="gene ID" value="TraesLDM7D03G04288550"/>
</dbReference>
<keyword evidence="7" id="KW-1185">Reference proteome</keyword>
<dbReference type="Gene3D" id="3.80.10.10">
    <property type="entry name" value="Ribonuclease Inhibitor"/>
    <property type="match status" value="1"/>
</dbReference>
<evidence type="ECO:0000256" key="1">
    <source>
        <dbReference type="ARBA" id="ARBA00022737"/>
    </source>
</evidence>
<dbReference type="STRING" id="4565.A0A3B6TC50"/>
<dbReference type="Gene3D" id="1.10.8.430">
    <property type="entry name" value="Helical domain of apoptotic protease-activating factors"/>
    <property type="match status" value="1"/>
</dbReference>
<proteinExistence type="predicted"/>
<organism evidence="6">
    <name type="scientific">Triticum aestivum</name>
    <name type="common">Wheat</name>
    <dbReference type="NCBI Taxonomy" id="4565"/>
    <lineage>
        <taxon>Eukaryota</taxon>
        <taxon>Viridiplantae</taxon>
        <taxon>Streptophyta</taxon>
        <taxon>Embryophyta</taxon>
        <taxon>Tracheophyta</taxon>
        <taxon>Spermatophyta</taxon>
        <taxon>Magnoliopsida</taxon>
        <taxon>Liliopsida</taxon>
        <taxon>Poales</taxon>
        <taxon>Poaceae</taxon>
        <taxon>BOP clade</taxon>
        <taxon>Pooideae</taxon>
        <taxon>Triticodae</taxon>
        <taxon>Triticeae</taxon>
        <taxon>Triticinae</taxon>
        <taxon>Triticum</taxon>
    </lineage>
</organism>
<sequence>MEDMVDEYLYLLGQDRDIGCCFYVKKGLRKPRSLLSLNRIAFKVKQIEKDLTHQSETKNRWLPMINTGDPSSSNYIVKRSQDLANTSRSLDEEDLVGMDKSREQLEQLLAGDDLERVVIALLGMGGLGKTTLAANVYRKERQKFQCHAWVSISQTYFTEDILRNIIKELFKHEVGVPSNIATMDITCLEETLKTFLKQQKYLIILDDVWNPQAFDGLSRALIHNDKGSRVIITTRQGDVAALASRGHILTLEALPEEKARDLFCRKAFPRDTNYECPAELKSLSAEIVSKCKGLPLVIVLVGSLLRVREKTVEEWRRINDQLSWELINNSRLDHIRNILHLSFIYLPTHLKSCFLYCSLFPEDYLFKRKHLVRLWTAEMFIEERGESTLEEVAEGCLKDLIDRNLLQLVKRNSFGRMKAFRMHDILRELAVELCHKNCFGVTYKDDCGVSLETDGRRLVLHRPKKDIQLPFSSIHRLRTIITLNACMVSFTLLHMLCKKSRYMTVLELSGLPIEKIPDDIGHLFNLRHLGLRNSKVKMLPKSIEKLSNLLTLDLHGSDIRELPSWITKLKKLRHLFVEKKFQPYREIQSNNGVRIPNGLGNLTNLQTLQALEAQATSVRQLGELTQLRSLRLWNVKEIDCRCISDSLVQMRHLSNLYVSASDDNEILLLNLRLPSLQKLSLIGRLVRRTLHKSPLFQAVEGQNLYSLALSWSQLTEDPLSYLSPLSNLTYLQFTRAYTGEKLTFLTGWFPKLKFLHLRDMPNLNRLEIEQGTMVSLERLALVNLESMMEVPLGIKFLMPLQYVGFHEITGYFLMLLQQCSAIRGTQWGYSLRR</sequence>
<dbReference type="InterPro" id="IPR042197">
    <property type="entry name" value="Apaf_helical"/>
</dbReference>
<dbReference type="GO" id="GO:0009626">
    <property type="term" value="P:plant-type hypersensitive response"/>
    <property type="evidence" value="ECO:0007669"/>
    <property type="project" value="UniProtKB-ARBA"/>
</dbReference>
<dbReference type="SUPFAM" id="SSF52058">
    <property type="entry name" value="L domain-like"/>
    <property type="match status" value="1"/>
</dbReference>
<name>A0A3B6TC50_WHEAT</name>
<dbReference type="Gramene" id="TraesCS7D03G0091600.1">
    <property type="protein sequence ID" value="TraesCS7D03G0091600.1.CDS1"/>
    <property type="gene ID" value="TraesCS7D03G0091600"/>
</dbReference>
<dbReference type="Gene3D" id="3.40.50.300">
    <property type="entry name" value="P-loop containing nucleotide triphosphate hydrolases"/>
    <property type="match status" value="1"/>
</dbReference>
<dbReference type="Gramene" id="TraesSTA7D03G04276760.1">
    <property type="protein sequence ID" value="TraesSTA7D03G04276760.1.CDS1"/>
    <property type="gene ID" value="TraesSTA7D03G04276760"/>
</dbReference>
<feature type="domain" description="Disease resistance protein winged helix" evidence="4">
    <location>
        <begin position="359"/>
        <end position="430"/>
    </location>
</feature>
<reference evidence="6" key="2">
    <citation type="submission" date="2018-10" db="UniProtKB">
        <authorList>
            <consortium name="EnsemblPlants"/>
        </authorList>
    </citation>
    <scope>IDENTIFICATION</scope>
</reference>
<dbReference type="Gramene" id="TraesSYM7D03G04336670.1">
    <property type="protein sequence ID" value="TraesSYM7D03G04336670.1.CDS1"/>
    <property type="gene ID" value="TraesSYM7D03G04336670"/>
</dbReference>
<keyword evidence="2" id="KW-0611">Plant defense</keyword>
<dbReference type="Gramene" id="TraesCLE_scaffold_000297_01G000300.1">
    <property type="protein sequence ID" value="TraesCLE_scaffold_000297_01G000300.1"/>
    <property type="gene ID" value="TraesCLE_scaffold_000297_01G000300"/>
</dbReference>
<dbReference type="Gramene" id="TraesROB_scaffold_003908_01G001000.1">
    <property type="protein sequence ID" value="TraesROB_scaffold_003908_01G001000.1"/>
    <property type="gene ID" value="TraesROB_scaffold_003908_01G001000"/>
</dbReference>
<protein>
    <submittedName>
        <fullName evidence="6">Uncharacterized protein</fullName>
    </submittedName>
</protein>
<dbReference type="InterPro" id="IPR032675">
    <property type="entry name" value="LRR_dom_sf"/>
</dbReference>
<dbReference type="OMA" id="WFRYLEH"/>
<evidence type="ECO:0000259" key="3">
    <source>
        <dbReference type="Pfam" id="PF00931"/>
    </source>
</evidence>
<keyword evidence="1" id="KW-0677">Repeat</keyword>
<evidence type="ECO:0000313" key="7">
    <source>
        <dbReference type="Proteomes" id="UP000019116"/>
    </source>
</evidence>
<dbReference type="Pfam" id="PF23559">
    <property type="entry name" value="WHD_DRP"/>
    <property type="match status" value="1"/>
</dbReference>
<dbReference type="PaxDb" id="4565-Traes_7DS_17B21E0D4.1"/>
<dbReference type="Proteomes" id="UP000019116">
    <property type="component" value="Chromosome 7D"/>
</dbReference>
<dbReference type="Gramene" id="TraesARI7D03G04358090.1">
    <property type="protein sequence ID" value="TraesARI7D03G04358090.1.CDS1"/>
    <property type="gene ID" value="TraesARI7D03G04358090"/>
</dbReference>
<dbReference type="FunFam" id="1.10.10.10:FF:000322">
    <property type="entry name" value="Probable disease resistance protein At1g63360"/>
    <property type="match status" value="1"/>
</dbReference>
<dbReference type="InterPro" id="IPR044974">
    <property type="entry name" value="Disease_R_plants"/>
</dbReference>
<reference evidence="6" key="1">
    <citation type="submission" date="2018-08" db="EMBL/GenBank/DDBJ databases">
        <authorList>
            <person name="Rossello M."/>
        </authorList>
    </citation>
    <scope>NUCLEOTIDE SEQUENCE [LARGE SCALE GENOMIC DNA]</scope>
    <source>
        <strain evidence="6">cv. Chinese Spring</strain>
    </source>
</reference>
<dbReference type="PRINTS" id="PR00364">
    <property type="entry name" value="DISEASERSIST"/>
</dbReference>
<dbReference type="FunFam" id="3.40.50.300:FF:001091">
    <property type="entry name" value="Probable disease resistance protein At1g61300"/>
    <property type="match status" value="1"/>
</dbReference>
<dbReference type="InterPro" id="IPR002182">
    <property type="entry name" value="NB-ARC"/>
</dbReference>
<evidence type="ECO:0000313" key="6">
    <source>
        <dbReference type="EnsemblPlants" id="TraesCS7D02G040500.1.cds1"/>
    </source>
</evidence>
<dbReference type="SUPFAM" id="SSF52540">
    <property type="entry name" value="P-loop containing nucleoside triphosphate hydrolases"/>
    <property type="match status" value="1"/>
</dbReference>
<evidence type="ECO:0000259" key="4">
    <source>
        <dbReference type="Pfam" id="PF23559"/>
    </source>
</evidence>
<dbReference type="PANTHER" id="PTHR23155:SF1098">
    <property type="entry name" value="OS11G0678400 PROTEIN"/>
    <property type="match status" value="1"/>
</dbReference>
<dbReference type="GO" id="GO:0042742">
    <property type="term" value="P:defense response to bacterium"/>
    <property type="evidence" value="ECO:0007669"/>
    <property type="project" value="UniProtKB-ARBA"/>
</dbReference>
<feature type="domain" description="Disease resistance R13L4/SHOC-2-like LRR" evidence="5">
    <location>
        <begin position="498"/>
        <end position="804"/>
    </location>
</feature>